<dbReference type="EMBL" id="VFQX01000006">
    <property type="protein sequence ID" value="KAF0983600.1"/>
    <property type="molecule type" value="Genomic_DNA"/>
</dbReference>
<dbReference type="Pfam" id="PF12816">
    <property type="entry name" value="TPR_Vps8"/>
    <property type="match status" value="1"/>
</dbReference>
<keyword evidence="2" id="KW-0862">Zinc</keyword>
<dbReference type="GO" id="GO:0005770">
    <property type="term" value="C:late endosome"/>
    <property type="evidence" value="ECO:0007669"/>
    <property type="project" value="TreeGrafter"/>
</dbReference>
<dbReference type="PROSITE" id="PS50089">
    <property type="entry name" value="ZF_RING_2"/>
    <property type="match status" value="1"/>
</dbReference>
<dbReference type="GeneID" id="68117880"/>
<dbReference type="InterPro" id="IPR015943">
    <property type="entry name" value="WD40/YVTN_repeat-like_dom_sf"/>
</dbReference>
<protein>
    <recommendedName>
        <fullName evidence="6">RING-type domain-containing protein</fullName>
    </recommendedName>
</protein>
<keyword evidence="3" id="KW-0853">WD repeat</keyword>
<feature type="region of interest" description="Disordered" evidence="5">
    <location>
        <begin position="180"/>
        <end position="202"/>
    </location>
</feature>
<feature type="compositionally biased region" description="Low complexity" evidence="5">
    <location>
        <begin position="74"/>
        <end position="86"/>
    </location>
</feature>
<feature type="repeat" description="WD" evidence="3">
    <location>
        <begin position="269"/>
        <end position="310"/>
    </location>
</feature>
<evidence type="ECO:0000313" key="8">
    <source>
        <dbReference type="Proteomes" id="UP000444721"/>
    </source>
</evidence>
<dbReference type="GO" id="GO:0008270">
    <property type="term" value="F:zinc ion binding"/>
    <property type="evidence" value="ECO:0007669"/>
    <property type="project" value="UniProtKB-KW"/>
</dbReference>
<keyword evidence="2" id="KW-0863">Zinc-finger</keyword>
<dbReference type="PANTHER" id="PTHR12616">
    <property type="entry name" value="VACUOLAR PROTEIN SORTING VPS41"/>
    <property type="match status" value="1"/>
</dbReference>
<feature type="domain" description="RING-type" evidence="6">
    <location>
        <begin position="1482"/>
        <end position="1525"/>
    </location>
</feature>
<feature type="region of interest" description="Disordered" evidence="5">
    <location>
        <begin position="74"/>
        <end position="99"/>
    </location>
</feature>
<dbReference type="Pfam" id="PF23410">
    <property type="entry name" value="Beta-prop_VPS8"/>
    <property type="match status" value="1"/>
</dbReference>
<dbReference type="SMART" id="SM00184">
    <property type="entry name" value="RING"/>
    <property type="match status" value="1"/>
</dbReference>
<dbReference type="VEuPathDB" id="AmoebaDB:NfTy_013880"/>
<evidence type="ECO:0000256" key="5">
    <source>
        <dbReference type="SAM" id="MobiDB-lite"/>
    </source>
</evidence>
<keyword evidence="8" id="KW-1185">Reference proteome</keyword>
<feature type="coiled-coil region" evidence="4">
    <location>
        <begin position="1107"/>
        <end position="1141"/>
    </location>
</feature>
<sequence length="1707" mass="195822">MNVRNLSEEFGDDEELSLSDDVEGLMEDDEAFIGEDTAARRSSSSIEMIHMGKNNVGLTSSTSESINNTKRILTSASSSTTTETTSGLTHKNLQNHHDGHLSNSLQIEDLEREIAMMKVNEKDEMKINQSLMKILNEPILTDDTDLGKDLEQFLEEIAQSSALKDEVTTEVLAQSSNDDVEYLDTHHHPSSSTEKDPTKSILKSEKMKKIGNEIKKPSVTSKVGKTILLRLSRKYAAFGTDRGIILIFNTFSDDQELRCILGNTTNEDSNASTGKVTSMCFSFNEDWLVAGYEKGAVIVWDVSKASIIKRIDDGFTSPVVCVAFVTDMYSIVASEMHSSTFKCFALSKVLFRYSYSLMFQCSVGDDAIITMSSLSLGSSKCCLAVATRSGGLHFYYIDKNLAPTSDSVTRGKGHFGTRGHLPYIAWANTSKAKIIGFAYGKDVTVIEIDRNAGSSMKEELFSTQLEHDICGLGWLDDKCLMVLTTEKKVHLFDIRIDESAMVESEDIGFMNIMGNSSNVSGSKHFMTDINPLGFVMLGEHELVRITVKPWNERISQLSTAGLWKEALEVAHDFYSGKAKCVIGLNPESAHDTLTSKIIELVNEYLTLSLMNDGTNYEDYIYRHVGSTCIESCVRVAKFDMLFNTIFSMFSKCDKTQIFLELIEPYIIGGALKSIPWHVFECYIRWYGPQDRERLDSIIMKLDLLDYGQYETLIQYCQQYNLLKSFVYITTIYKREYIEPLETLVHTHGEGKEKQVAEVILHFLEQYLIGNIPDAVPVITDVKKDVVDFIFDEEDDNVGCVFHALAKHYPDKFFEVLEIAMNDDSNTNPWDEDFNQENLVEFILRLQKPNQFMKHPSFYDGRIAFFSFYSKLLAKGILKADDYNILLVIFTYLAEDSLKRLKNTSDETERQRIKTLRKYREERFIEILEKRQTYYDKTKFMDLAKRFDLFTLAKFFMTTTQKYQWYLEVILKKIFDVNWTEIPEIAEELVVDFSFSNVCHQYSFAILQKAVEEEQNKERQKVYRFFFYCYITSLMLDPLTESGTLSMNEIGKRGIPVDELTYTYLEMLCEFEDNKRVKEFLQQQGTALDLERCMKICKDIPEAKSFLLERTGEVRHALNEILRELENTMNMLKLKLIDEVKRKGNSAFEKHFDSISKDFNLITDDPPVFTPNEPIEDQKQILAKKPKKRLPKVTKSQGYKENAELCDVLVCEESKNLVKELKTAINLCSENSERKTLDDSEVRQLWFKLLNTFRLLQRQLRYGFLEGKPLKVAKEETDSSRKSDHFDEFDFSGEGTEMDEFDIIKEEIVDTNTEISKIEKDLNGERELQDPDEEKIEKLQAKLKKKKDHVHNLQIQLKELEEKEKLERMLEEERNNDPRAPHNIQKLANLWLQRCNAMYIRLILNDMMRYVDIPSILNEIVNEHGNDVFCDVKVTIMRLLDCYSYESGLLTQSNELISSDLYNISCHLHRTLNKALKPLNSTCFLCGNPLRKKTTEEFTMSRIFPCGHAFHVSCIGVKQITCVECENIDEKELKTLLKTSKTFKLEGMKAKEDEALGKYFDFRAIGQQVDSTLKRLLPLDIIQETTKKNNAAGRKNVADLLLEQLSATSSFSVKRLTGLKLLSLAPPKISNSSARIRLTTSQKSSHALMTVDENNEDESNTEKAADNIDNNNTSEGEVKPARKLGPIQKFKILDLEEIMKEIEEMYNY</sequence>
<comment type="similarity">
    <text evidence="1">Belongs to the VPS8 family.</text>
</comment>
<dbReference type="VEuPathDB" id="AmoebaDB:NF0082310"/>
<dbReference type="SUPFAM" id="SSF50978">
    <property type="entry name" value="WD40 repeat-like"/>
    <property type="match status" value="1"/>
</dbReference>
<dbReference type="PROSITE" id="PS50082">
    <property type="entry name" value="WD_REPEATS_2"/>
    <property type="match status" value="1"/>
</dbReference>
<organism evidence="7 8">
    <name type="scientific">Naegleria fowleri</name>
    <name type="common">Brain eating amoeba</name>
    <dbReference type="NCBI Taxonomy" id="5763"/>
    <lineage>
        <taxon>Eukaryota</taxon>
        <taxon>Discoba</taxon>
        <taxon>Heterolobosea</taxon>
        <taxon>Tetramitia</taxon>
        <taxon>Eutetramitia</taxon>
        <taxon>Vahlkampfiidae</taxon>
        <taxon>Naegleria</taxon>
    </lineage>
</organism>
<accession>A0A6A5CDC8</accession>
<dbReference type="InterPro" id="IPR036322">
    <property type="entry name" value="WD40_repeat_dom_sf"/>
</dbReference>
<evidence type="ECO:0000256" key="1">
    <source>
        <dbReference type="ARBA" id="ARBA00009422"/>
    </source>
</evidence>
<dbReference type="RefSeq" id="XP_044568313.1">
    <property type="nucleotide sequence ID" value="XM_044700988.1"/>
</dbReference>
<feature type="coiled-coil region" evidence="4">
    <location>
        <begin position="1335"/>
        <end position="1375"/>
    </location>
</feature>
<dbReference type="VEuPathDB" id="AmoebaDB:FDP41_010665"/>
<dbReference type="GO" id="GO:0006623">
    <property type="term" value="P:protein targeting to vacuole"/>
    <property type="evidence" value="ECO:0007669"/>
    <property type="project" value="InterPro"/>
</dbReference>
<evidence type="ECO:0000256" key="4">
    <source>
        <dbReference type="SAM" id="Coils"/>
    </source>
</evidence>
<evidence type="ECO:0000256" key="3">
    <source>
        <dbReference type="PROSITE-ProRule" id="PRU00221"/>
    </source>
</evidence>
<dbReference type="OrthoDB" id="289913at2759"/>
<dbReference type="GO" id="GO:0034058">
    <property type="term" value="P:endosomal vesicle fusion"/>
    <property type="evidence" value="ECO:0007669"/>
    <property type="project" value="TreeGrafter"/>
</dbReference>
<keyword evidence="2" id="KW-0479">Metal-binding</keyword>
<dbReference type="Gene3D" id="2.130.10.10">
    <property type="entry name" value="YVTN repeat-like/Quinoprotein amine dehydrogenase"/>
    <property type="match status" value="1"/>
</dbReference>
<evidence type="ECO:0000256" key="2">
    <source>
        <dbReference type="PROSITE-ProRule" id="PRU00175"/>
    </source>
</evidence>
<dbReference type="InterPro" id="IPR001680">
    <property type="entry name" value="WD40_rpt"/>
</dbReference>
<keyword evidence="4" id="KW-0175">Coiled coil</keyword>
<dbReference type="InterPro" id="IPR001841">
    <property type="entry name" value="Znf_RING"/>
</dbReference>
<evidence type="ECO:0000259" key="6">
    <source>
        <dbReference type="PROSITE" id="PS50089"/>
    </source>
</evidence>
<dbReference type="Proteomes" id="UP000444721">
    <property type="component" value="Unassembled WGS sequence"/>
</dbReference>
<feature type="compositionally biased region" description="Basic and acidic residues" evidence="5">
    <location>
        <begin position="183"/>
        <end position="202"/>
    </location>
</feature>
<dbReference type="OMA" id="CVECENI"/>
<reference evidence="7 8" key="1">
    <citation type="journal article" date="2019" name="Sci. Rep.">
        <title>Nanopore sequencing improves the draft genome of the human pathogenic amoeba Naegleria fowleri.</title>
        <authorList>
            <person name="Liechti N."/>
            <person name="Schurch N."/>
            <person name="Bruggmann R."/>
            <person name="Wittwer M."/>
        </authorList>
    </citation>
    <scope>NUCLEOTIDE SEQUENCE [LARGE SCALE GENOMIC DNA]</scope>
    <source>
        <strain evidence="7 8">ATCC 30894</strain>
    </source>
</reference>
<dbReference type="GO" id="GO:0030897">
    <property type="term" value="C:HOPS complex"/>
    <property type="evidence" value="ECO:0007669"/>
    <property type="project" value="TreeGrafter"/>
</dbReference>
<evidence type="ECO:0000313" key="7">
    <source>
        <dbReference type="EMBL" id="KAF0983600.1"/>
    </source>
</evidence>
<name>A0A6A5CDC8_NAEFO</name>
<dbReference type="InterPro" id="IPR025941">
    <property type="entry name" value="Vps8_central_dom"/>
</dbReference>
<comment type="caution">
    <text evidence="7">The sequence shown here is derived from an EMBL/GenBank/DDBJ whole genome shotgun (WGS) entry which is preliminary data.</text>
</comment>
<feature type="region of interest" description="Disordered" evidence="5">
    <location>
        <begin position="1651"/>
        <end position="1679"/>
    </location>
</feature>
<proteinExistence type="inferred from homology"/>
<dbReference type="PANTHER" id="PTHR12616:SF8">
    <property type="entry name" value="VACUOLAR PROTEIN SORTING-ASSOCIATED PROTEIN 8 HOMOLOG"/>
    <property type="match status" value="1"/>
</dbReference>
<dbReference type="InterPro" id="IPR045111">
    <property type="entry name" value="Vps41/Vps8"/>
</dbReference>
<gene>
    <name evidence="7" type="ORF">FDP41_010665</name>
</gene>